<dbReference type="KEGG" id="lbk:LVISKB_2235"/>
<dbReference type="PROSITE" id="PS01040">
    <property type="entry name" value="SBP_BACTERIAL_5"/>
    <property type="match status" value="1"/>
</dbReference>
<dbReference type="CDD" id="cd08504">
    <property type="entry name" value="PBP2_OppA"/>
    <property type="match status" value="1"/>
</dbReference>
<keyword evidence="3" id="KW-0813">Transport</keyword>
<dbReference type="Gene3D" id="3.90.76.10">
    <property type="entry name" value="Dipeptide-binding Protein, Domain 1"/>
    <property type="match status" value="1"/>
</dbReference>
<evidence type="ECO:0000313" key="8">
    <source>
        <dbReference type="Proteomes" id="UP000012042"/>
    </source>
</evidence>
<reference evidence="7 8" key="1">
    <citation type="journal article" date="2013" name="PLoS ONE">
        <title>Genomic Analysis by Deep Sequencing of the Probiotic Lactobacillus brevis KB290 Harboring Nine Plasmids Reveals Genomic Stability.</title>
        <authorList>
            <person name="Fukao M."/>
            <person name="Oshima K."/>
            <person name="Morita H."/>
            <person name="Toh H."/>
            <person name="Suda W."/>
            <person name="Kim S.W."/>
            <person name="Suzuki S."/>
            <person name="Yakabe T."/>
            <person name="Hattori M."/>
            <person name="Yajima N."/>
        </authorList>
    </citation>
    <scope>NUCLEOTIDE SEQUENCE [LARGE SCALE GENOMIC DNA]</scope>
    <source>
        <strain evidence="7 8">KB290</strain>
    </source>
</reference>
<dbReference type="PANTHER" id="PTHR30290:SF10">
    <property type="entry name" value="PERIPLASMIC OLIGOPEPTIDE-BINDING PROTEIN-RELATED"/>
    <property type="match status" value="1"/>
</dbReference>
<evidence type="ECO:0000256" key="5">
    <source>
        <dbReference type="ARBA" id="ARBA00022856"/>
    </source>
</evidence>
<dbReference type="GO" id="GO:1904680">
    <property type="term" value="F:peptide transmembrane transporter activity"/>
    <property type="evidence" value="ECO:0007669"/>
    <property type="project" value="TreeGrafter"/>
</dbReference>
<evidence type="ECO:0000256" key="3">
    <source>
        <dbReference type="ARBA" id="ARBA00022448"/>
    </source>
</evidence>
<comment type="similarity">
    <text evidence="2">Belongs to the bacterial solute-binding protein 5 family.</text>
</comment>
<dbReference type="FunFam" id="3.10.105.10:FF:000001">
    <property type="entry name" value="Oligopeptide ABC transporter, oligopeptide-binding protein"/>
    <property type="match status" value="1"/>
</dbReference>
<dbReference type="AlphaFoldDB" id="M5AHG7"/>
<dbReference type="InterPro" id="IPR030678">
    <property type="entry name" value="Peptide/Ni-bd"/>
</dbReference>
<dbReference type="GO" id="GO:0030288">
    <property type="term" value="C:outer membrane-bounded periplasmic space"/>
    <property type="evidence" value="ECO:0007669"/>
    <property type="project" value="UniProtKB-ARBA"/>
</dbReference>
<evidence type="ECO:0000256" key="2">
    <source>
        <dbReference type="ARBA" id="ARBA00005695"/>
    </source>
</evidence>
<dbReference type="PATRIC" id="fig|1001583.3.peg.2219"/>
<dbReference type="PIRSF" id="PIRSF002741">
    <property type="entry name" value="MppA"/>
    <property type="match status" value="1"/>
</dbReference>
<accession>M5AHG7</accession>
<keyword evidence="5" id="KW-0653">Protein transport</keyword>
<dbReference type="Pfam" id="PF00496">
    <property type="entry name" value="SBP_bac_5"/>
    <property type="match status" value="1"/>
</dbReference>
<dbReference type="Gene3D" id="3.10.105.10">
    <property type="entry name" value="Dipeptide-binding Protein, Domain 3"/>
    <property type="match status" value="1"/>
</dbReference>
<keyword evidence="5" id="KW-0571">Peptide transport</keyword>
<evidence type="ECO:0000313" key="7">
    <source>
        <dbReference type="EMBL" id="BAN07870.1"/>
    </source>
</evidence>
<dbReference type="GO" id="GO:0043190">
    <property type="term" value="C:ATP-binding cassette (ABC) transporter complex"/>
    <property type="evidence" value="ECO:0007669"/>
    <property type="project" value="InterPro"/>
</dbReference>
<evidence type="ECO:0000256" key="1">
    <source>
        <dbReference type="ARBA" id="ARBA00004193"/>
    </source>
</evidence>
<dbReference type="EMBL" id="AP012167">
    <property type="protein sequence ID" value="BAN07870.1"/>
    <property type="molecule type" value="Genomic_DNA"/>
</dbReference>
<organism evidence="7 8">
    <name type="scientific">Levilactobacillus brevis KB290</name>
    <dbReference type="NCBI Taxonomy" id="1001583"/>
    <lineage>
        <taxon>Bacteria</taxon>
        <taxon>Bacillati</taxon>
        <taxon>Bacillota</taxon>
        <taxon>Bacilli</taxon>
        <taxon>Lactobacillales</taxon>
        <taxon>Lactobacillaceae</taxon>
        <taxon>Levilactobacillus</taxon>
    </lineage>
</organism>
<evidence type="ECO:0000259" key="6">
    <source>
        <dbReference type="Pfam" id="PF00496"/>
    </source>
</evidence>
<dbReference type="HOGENOM" id="CLU_017028_0_4_9"/>
<protein>
    <submittedName>
        <fullName evidence="7">Oligopeptide-binding protein oppA</fullName>
    </submittedName>
</protein>
<dbReference type="InterPro" id="IPR023765">
    <property type="entry name" value="SBP_5_CS"/>
</dbReference>
<sequence length="571" mass="63236">MVPRVKSSLCFYIRTIFILRRCFGMQRKGTILTVAALSLLTLAGCGSQSSSSNNGGKYAAKQVLNWTESSELATTDLAQATDTLSFNVLQNTQEGLYRLNSKGTPAKALATSTKVTNGGKTYTFNLRHGVKWSNGDPVTAKDFVYSWQRTVNPKTASQDAFYLFQVKNAEAVNKGQKSLSALGIKATGKYTLTVNLTKPVSYFKKLLAWPLFYPVNQNAVNKYGKKYGTSSDTTVYNGPYRLTKWNGTSKSWTLAKNKTYWDKKAVHLTKINEQVTESTTTSYNLYNAKKVDETLLSGQQIKNNKNSKDFVKRLPTGSQRLDFNEKKVSAFKNVNVRKAFSLAINRTQLVNDVLQDGSVASKGFVPAGMGNNPKTGEAFNQEASVKSAVSYNLKQAKALLAKGLKQTGDQKLNVTLSVSDTDSSKQTAEFLQSALEKLPNVTITIKTVPYVQLITQQNNSNYELTLAGWQSVFADPINFLDVFEANSSYNTTGWKNSTYDQLLDEAENVYGNQPEKRWAKLVAAEKVLMNNQGTIPLYQAAKSQLLRSNVKSVVYNPAGVPYDWKTTYIAK</sequence>
<dbReference type="InterPro" id="IPR000914">
    <property type="entry name" value="SBP_5_dom"/>
</dbReference>
<dbReference type="SUPFAM" id="SSF53850">
    <property type="entry name" value="Periplasmic binding protein-like II"/>
    <property type="match status" value="1"/>
</dbReference>
<comment type="subcellular location">
    <subcellularLocation>
        <location evidence="1">Cell membrane</location>
        <topology evidence="1">Lipid-anchor</topology>
    </subcellularLocation>
</comment>
<name>M5AHG7_LEVBR</name>
<dbReference type="FunFam" id="3.90.76.10:FF:000001">
    <property type="entry name" value="Oligopeptide ABC transporter substrate-binding protein"/>
    <property type="match status" value="1"/>
</dbReference>
<dbReference type="InterPro" id="IPR039424">
    <property type="entry name" value="SBP_5"/>
</dbReference>
<keyword evidence="4" id="KW-0732">Signal</keyword>
<dbReference type="Gene3D" id="3.40.190.10">
    <property type="entry name" value="Periplasmic binding protein-like II"/>
    <property type="match status" value="1"/>
</dbReference>
<dbReference type="PANTHER" id="PTHR30290">
    <property type="entry name" value="PERIPLASMIC BINDING COMPONENT OF ABC TRANSPORTER"/>
    <property type="match status" value="1"/>
</dbReference>
<evidence type="ECO:0000256" key="4">
    <source>
        <dbReference type="ARBA" id="ARBA00022729"/>
    </source>
</evidence>
<dbReference type="Proteomes" id="UP000012042">
    <property type="component" value="Chromosome"/>
</dbReference>
<feature type="domain" description="Solute-binding protein family 5" evidence="6">
    <location>
        <begin position="105"/>
        <end position="488"/>
    </location>
</feature>
<proteinExistence type="inferred from homology"/>
<gene>
    <name evidence="7" type="ORF">LVISKB_2235</name>
</gene>
<dbReference type="GO" id="GO:0015833">
    <property type="term" value="P:peptide transport"/>
    <property type="evidence" value="ECO:0007669"/>
    <property type="project" value="UniProtKB-KW"/>
</dbReference>